<dbReference type="AlphaFoldDB" id="A0A6G1HKI6"/>
<accession>A0A6G1HKI6</accession>
<sequence>MAIQALTRMPSNLWSYISVRQTRKRREKPFKISTPTKPIAKQLCTPPSSVPPTKRFKLSPRKPKNEPVTPRRDFDISRRTSLMTPEETAKKVVHGRIKQEIIDLDEEALEQQKQAREMLADGWAQDTINVYQKLERRGYEPLLPKGWLLDFPLLPAFTFAEDDDAAFLKPIYGSHYRAINAVQNFIELGKRVRDLSSSPFSQRKQGLIIQQHIKAYLDWMYTDAQIKADVKAGRLLPMIALHIGQPNKPDLAEQRIHEKLRLLADQHDERLIPGAENSNVMVPPTLYGVVITGAVVGLVAYEPASVEDDIRTLAVFNYAKPLMDVWSSLAIAIIVVHCRGHMLRAKKILSQAEGWEQASSSSQSEDD</sequence>
<evidence type="ECO:0000313" key="3">
    <source>
        <dbReference type="Proteomes" id="UP000799640"/>
    </source>
</evidence>
<keyword evidence="3" id="KW-1185">Reference proteome</keyword>
<feature type="compositionally biased region" description="Basic and acidic residues" evidence="1">
    <location>
        <begin position="63"/>
        <end position="72"/>
    </location>
</feature>
<evidence type="ECO:0000256" key="1">
    <source>
        <dbReference type="SAM" id="MobiDB-lite"/>
    </source>
</evidence>
<proteinExistence type="predicted"/>
<dbReference type="EMBL" id="ML996706">
    <property type="protein sequence ID" value="KAF2396520.1"/>
    <property type="molecule type" value="Genomic_DNA"/>
</dbReference>
<reference evidence="2" key="1">
    <citation type="journal article" date="2020" name="Stud. Mycol.">
        <title>101 Dothideomycetes genomes: a test case for predicting lifestyles and emergence of pathogens.</title>
        <authorList>
            <person name="Haridas S."/>
            <person name="Albert R."/>
            <person name="Binder M."/>
            <person name="Bloem J."/>
            <person name="Labutti K."/>
            <person name="Salamov A."/>
            <person name="Andreopoulos B."/>
            <person name="Baker S."/>
            <person name="Barry K."/>
            <person name="Bills G."/>
            <person name="Bluhm B."/>
            <person name="Cannon C."/>
            <person name="Castanera R."/>
            <person name="Culley D."/>
            <person name="Daum C."/>
            <person name="Ezra D."/>
            <person name="Gonzalez J."/>
            <person name="Henrissat B."/>
            <person name="Kuo A."/>
            <person name="Liang C."/>
            <person name="Lipzen A."/>
            <person name="Lutzoni F."/>
            <person name="Magnuson J."/>
            <person name="Mondo S."/>
            <person name="Nolan M."/>
            <person name="Ohm R."/>
            <person name="Pangilinan J."/>
            <person name="Park H.-J."/>
            <person name="Ramirez L."/>
            <person name="Alfaro M."/>
            <person name="Sun H."/>
            <person name="Tritt A."/>
            <person name="Yoshinaga Y."/>
            <person name="Zwiers L.-H."/>
            <person name="Turgeon B."/>
            <person name="Goodwin S."/>
            <person name="Spatafora J."/>
            <person name="Crous P."/>
            <person name="Grigoriev I."/>
        </authorList>
    </citation>
    <scope>NUCLEOTIDE SEQUENCE</scope>
    <source>
        <strain evidence="2">CBS 262.69</strain>
    </source>
</reference>
<name>A0A6G1HKI6_9PEZI</name>
<protein>
    <submittedName>
        <fullName evidence="2">Uncharacterized protein</fullName>
    </submittedName>
</protein>
<gene>
    <name evidence="2" type="ORF">EJ06DRAFT_533780</name>
</gene>
<organism evidence="2 3">
    <name type="scientific">Trichodelitschia bisporula</name>
    <dbReference type="NCBI Taxonomy" id="703511"/>
    <lineage>
        <taxon>Eukaryota</taxon>
        <taxon>Fungi</taxon>
        <taxon>Dikarya</taxon>
        <taxon>Ascomycota</taxon>
        <taxon>Pezizomycotina</taxon>
        <taxon>Dothideomycetes</taxon>
        <taxon>Dothideomycetes incertae sedis</taxon>
        <taxon>Phaeotrichales</taxon>
        <taxon>Phaeotrichaceae</taxon>
        <taxon>Trichodelitschia</taxon>
    </lineage>
</organism>
<feature type="region of interest" description="Disordered" evidence="1">
    <location>
        <begin position="38"/>
        <end position="72"/>
    </location>
</feature>
<dbReference type="Proteomes" id="UP000799640">
    <property type="component" value="Unassembled WGS sequence"/>
</dbReference>
<dbReference type="OrthoDB" id="5286775at2759"/>
<evidence type="ECO:0000313" key="2">
    <source>
        <dbReference type="EMBL" id="KAF2396520.1"/>
    </source>
</evidence>